<sequence>MITPNSYFRLMEFDPAARTADMKTYMPYLNKYVNAKNQFKLTNVAFLPTRG</sequence>
<name>A0ABU4TJP3_9PSEU</name>
<keyword evidence="2" id="KW-1185">Reference proteome</keyword>
<evidence type="ECO:0000313" key="2">
    <source>
        <dbReference type="Proteomes" id="UP001271792"/>
    </source>
</evidence>
<evidence type="ECO:0008006" key="3">
    <source>
        <dbReference type="Google" id="ProtNLM"/>
    </source>
</evidence>
<dbReference type="Proteomes" id="UP001271792">
    <property type="component" value="Unassembled WGS sequence"/>
</dbReference>
<organism evidence="1 2">
    <name type="scientific">Lentzea kristufekii</name>
    <dbReference type="NCBI Taxonomy" id="3095430"/>
    <lineage>
        <taxon>Bacteria</taxon>
        <taxon>Bacillati</taxon>
        <taxon>Actinomycetota</taxon>
        <taxon>Actinomycetes</taxon>
        <taxon>Pseudonocardiales</taxon>
        <taxon>Pseudonocardiaceae</taxon>
        <taxon>Lentzea</taxon>
    </lineage>
</organism>
<dbReference type="RefSeq" id="WP_319982604.1">
    <property type="nucleotide sequence ID" value="NZ_JAXAVV010000002.1"/>
</dbReference>
<comment type="caution">
    <text evidence="1">The sequence shown here is derived from an EMBL/GenBank/DDBJ whole genome shotgun (WGS) entry which is preliminary data.</text>
</comment>
<reference evidence="1 2" key="1">
    <citation type="submission" date="2023-11" db="EMBL/GenBank/DDBJ databases">
        <title>Lentzea sokolovensis, sp. nov., Lentzea kristufkii, sp. nov., and Lentzea miocenensis, sp. nov., rare actinobacteria from Sokolov Coal Basin, Miocene lacustrine sediment, Czech Republic.</title>
        <authorList>
            <person name="Lara A."/>
            <person name="Kotroba L."/>
            <person name="Nouioui I."/>
            <person name="Neumann-Schaal M."/>
            <person name="Mast Y."/>
            <person name="Chronakova A."/>
        </authorList>
    </citation>
    <scope>NUCLEOTIDE SEQUENCE [LARGE SCALE GENOMIC DNA]</scope>
    <source>
        <strain evidence="1 2">BCCO 10_0798</strain>
    </source>
</reference>
<protein>
    <recommendedName>
        <fullName evidence="3">Berberine and berberine like</fullName>
    </recommendedName>
</protein>
<evidence type="ECO:0000313" key="1">
    <source>
        <dbReference type="EMBL" id="MDX8048486.1"/>
    </source>
</evidence>
<accession>A0ABU4TJP3</accession>
<dbReference type="EMBL" id="JAXAVV010000002">
    <property type="protein sequence ID" value="MDX8048486.1"/>
    <property type="molecule type" value="Genomic_DNA"/>
</dbReference>
<proteinExistence type="predicted"/>
<gene>
    <name evidence="1" type="ORF">SK571_03755</name>
</gene>